<keyword evidence="2" id="KW-1185">Reference proteome</keyword>
<dbReference type="GeneID" id="66106660"/>
<dbReference type="Proteomes" id="UP000812287">
    <property type="component" value="Unassembled WGS sequence"/>
</dbReference>
<protein>
    <submittedName>
        <fullName evidence="1">Uncharacterized protein</fullName>
    </submittedName>
</protein>
<reference evidence="1" key="1">
    <citation type="submission" date="2020-11" db="EMBL/GenBank/DDBJ databases">
        <title>Adaptations for nitrogen fixation in a non-lichenized fungal sporocarp promotes dispersal by wood-feeding termites.</title>
        <authorList>
            <consortium name="DOE Joint Genome Institute"/>
            <person name="Koch R.A."/>
            <person name="Yoon G."/>
            <person name="Arayal U."/>
            <person name="Lail K."/>
            <person name="Amirebrahimi M."/>
            <person name="Labutti K."/>
            <person name="Lipzen A."/>
            <person name="Riley R."/>
            <person name="Barry K."/>
            <person name="Henrissat B."/>
            <person name="Grigoriev I.V."/>
            <person name="Herr J.R."/>
            <person name="Aime M.C."/>
        </authorList>
    </citation>
    <scope>NUCLEOTIDE SEQUENCE</scope>
    <source>
        <strain evidence="1">MCA 3950</strain>
    </source>
</reference>
<gene>
    <name evidence="1" type="ORF">BT62DRAFT_921985</name>
</gene>
<evidence type="ECO:0000313" key="2">
    <source>
        <dbReference type="Proteomes" id="UP000812287"/>
    </source>
</evidence>
<sequence length="239" mass="25997">MIEADVLLIVIVDKLSNDSTSEKSSECVGRDSQHWRFIGEGDIAELEVPLAQYSGVLLHKVLGSLKMGVEREGSAHTSLQLIPLPMLFLLDSFIIVKGNSKVSGWEVPAHGFFPLFLSSLSIIRLVGNVFSHPGIDGCGGTGAMRLAARCWCMGSWSHLRGIKRVLGMIGNPMGLGGRRGGGGVLKEVLWEVLGLRGVFWYKDSIPSWDAMVPVSGSREVLSSLFFLTIPLMHAARFSF</sequence>
<proteinExistence type="predicted"/>
<comment type="caution">
    <text evidence="1">The sequence shown here is derived from an EMBL/GenBank/DDBJ whole genome shotgun (WGS) entry which is preliminary data.</text>
</comment>
<organism evidence="1 2">
    <name type="scientific">Guyanagaster necrorhizus</name>
    <dbReference type="NCBI Taxonomy" id="856835"/>
    <lineage>
        <taxon>Eukaryota</taxon>
        <taxon>Fungi</taxon>
        <taxon>Dikarya</taxon>
        <taxon>Basidiomycota</taxon>
        <taxon>Agaricomycotina</taxon>
        <taxon>Agaricomycetes</taxon>
        <taxon>Agaricomycetidae</taxon>
        <taxon>Agaricales</taxon>
        <taxon>Marasmiineae</taxon>
        <taxon>Physalacriaceae</taxon>
        <taxon>Guyanagaster</taxon>
    </lineage>
</organism>
<evidence type="ECO:0000313" key="1">
    <source>
        <dbReference type="EMBL" id="KAG7443523.1"/>
    </source>
</evidence>
<dbReference type="RefSeq" id="XP_043037023.1">
    <property type="nucleotide sequence ID" value="XM_043184363.1"/>
</dbReference>
<name>A0A9P8APN2_9AGAR</name>
<dbReference type="AlphaFoldDB" id="A0A9P8APN2"/>
<dbReference type="EMBL" id="MU250545">
    <property type="protein sequence ID" value="KAG7443523.1"/>
    <property type="molecule type" value="Genomic_DNA"/>
</dbReference>
<accession>A0A9P8APN2</accession>